<evidence type="ECO:0000313" key="4">
    <source>
        <dbReference type="EMBL" id="SIS60126.1"/>
    </source>
</evidence>
<keyword evidence="2 3" id="KW-0663">Pyridoxal phosphate</keyword>
<evidence type="ECO:0000313" key="5">
    <source>
        <dbReference type="Proteomes" id="UP000185678"/>
    </source>
</evidence>
<protein>
    <submittedName>
        <fullName evidence="4">dTDP-4-amino-4,6-dideoxygalactose transaminase</fullName>
    </submittedName>
</protein>
<dbReference type="InterPro" id="IPR000653">
    <property type="entry name" value="DegT/StrS_aminotransferase"/>
</dbReference>
<keyword evidence="5" id="KW-1185">Reference proteome</keyword>
<name>A0A1N7KET9_9PROT</name>
<dbReference type="InterPro" id="IPR015421">
    <property type="entry name" value="PyrdxlP-dep_Trfase_major"/>
</dbReference>
<proteinExistence type="inferred from homology"/>
<dbReference type="Proteomes" id="UP000185678">
    <property type="component" value="Unassembled WGS sequence"/>
</dbReference>
<dbReference type="GO" id="GO:0000271">
    <property type="term" value="P:polysaccharide biosynthetic process"/>
    <property type="evidence" value="ECO:0007669"/>
    <property type="project" value="TreeGrafter"/>
</dbReference>
<dbReference type="Gene3D" id="3.90.1150.10">
    <property type="entry name" value="Aspartate Aminotransferase, domain 1"/>
    <property type="match status" value="1"/>
</dbReference>
<dbReference type="InterPro" id="IPR015424">
    <property type="entry name" value="PyrdxlP-dep_Trfase"/>
</dbReference>
<dbReference type="PANTHER" id="PTHR30244:SF42">
    <property type="entry name" value="UDP-2-ACETAMIDO-2-DEOXY-3-OXO-D-GLUCURONATE AMINOTRANSFERASE"/>
    <property type="match status" value="1"/>
</dbReference>
<dbReference type="STRING" id="80876.SAMN05421779_102742"/>
<dbReference type="EMBL" id="FTOA01000002">
    <property type="protein sequence ID" value="SIS60126.1"/>
    <property type="molecule type" value="Genomic_DNA"/>
</dbReference>
<feature type="active site" description="Proton acceptor" evidence="1">
    <location>
        <position position="194"/>
    </location>
</feature>
<evidence type="ECO:0000256" key="2">
    <source>
        <dbReference type="PIRSR" id="PIRSR000390-2"/>
    </source>
</evidence>
<dbReference type="Pfam" id="PF01041">
    <property type="entry name" value="DegT_DnrJ_EryC1"/>
    <property type="match status" value="1"/>
</dbReference>
<reference evidence="4 5" key="1">
    <citation type="submission" date="2017-01" db="EMBL/GenBank/DDBJ databases">
        <authorList>
            <person name="Mah S.A."/>
            <person name="Swanson W.J."/>
            <person name="Moy G.W."/>
            <person name="Vacquier V.D."/>
        </authorList>
    </citation>
    <scope>NUCLEOTIDE SEQUENCE [LARGE SCALE GENOMIC DNA]</scope>
    <source>
        <strain evidence="4 5">DSM 11589</strain>
    </source>
</reference>
<accession>A0A1N7KET9</accession>
<organism evidence="4 5">
    <name type="scientific">Insolitispirillum peregrinum</name>
    <dbReference type="NCBI Taxonomy" id="80876"/>
    <lineage>
        <taxon>Bacteria</taxon>
        <taxon>Pseudomonadati</taxon>
        <taxon>Pseudomonadota</taxon>
        <taxon>Alphaproteobacteria</taxon>
        <taxon>Rhodospirillales</taxon>
        <taxon>Novispirillaceae</taxon>
        <taxon>Insolitispirillum</taxon>
    </lineage>
</organism>
<dbReference type="GO" id="GO:0030170">
    <property type="term" value="F:pyridoxal phosphate binding"/>
    <property type="evidence" value="ECO:0007669"/>
    <property type="project" value="TreeGrafter"/>
</dbReference>
<feature type="modified residue" description="N6-(pyridoxal phosphate)lysine" evidence="2">
    <location>
        <position position="194"/>
    </location>
</feature>
<dbReference type="PANTHER" id="PTHR30244">
    <property type="entry name" value="TRANSAMINASE"/>
    <property type="match status" value="1"/>
</dbReference>
<evidence type="ECO:0000256" key="3">
    <source>
        <dbReference type="RuleBase" id="RU004508"/>
    </source>
</evidence>
<gene>
    <name evidence="4" type="ORF">SAMN05421779_102742</name>
</gene>
<evidence type="ECO:0000256" key="1">
    <source>
        <dbReference type="PIRSR" id="PIRSR000390-1"/>
    </source>
</evidence>
<dbReference type="SUPFAM" id="SSF53383">
    <property type="entry name" value="PLP-dependent transferases"/>
    <property type="match status" value="1"/>
</dbReference>
<dbReference type="AlphaFoldDB" id="A0A1N7KET9"/>
<dbReference type="PIRSF" id="PIRSF000390">
    <property type="entry name" value="PLP_StrS"/>
    <property type="match status" value="1"/>
</dbReference>
<dbReference type="RefSeq" id="WP_076399557.1">
    <property type="nucleotide sequence ID" value="NZ_FTOA01000002.1"/>
</dbReference>
<dbReference type="Gene3D" id="3.40.640.10">
    <property type="entry name" value="Type I PLP-dependent aspartate aminotransferase-like (Major domain)"/>
    <property type="match status" value="1"/>
</dbReference>
<dbReference type="CDD" id="cd00616">
    <property type="entry name" value="AHBA_syn"/>
    <property type="match status" value="1"/>
</dbReference>
<dbReference type="GO" id="GO:0008483">
    <property type="term" value="F:transaminase activity"/>
    <property type="evidence" value="ECO:0007669"/>
    <property type="project" value="TreeGrafter"/>
</dbReference>
<dbReference type="InterPro" id="IPR015422">
    <property type="entry name" value="PyrdxlP-dep_Trfase_small"/>
</dbReference>
<sequence length="381" mass="40985">MTQPLPFIDLAAQQARLGDRLRLAIDTVLREGTYIMGRQVADFERELAEFCGARHVISCANGTDALMLPLMAWGIGPGDAVFVPSFTFIASAEAPALLGATPVFVDVQPETFDMDPASLHGAVAHARSLGLRPRAVIPVDLFGLPSDYDTLLPLAEDLGLLVLADAAQGFGGAINDCRAGTFGQATATSFFPAKPLGCYGDGGAVLTDDDQLATRLRSLRFHGKGQDKYDNVAIGLNSRLDTLQAAILSEKLAIFTDELAARDRIAARYTAAFQDRCPNSIITPTVPAGYQSAWAQYTLRVAQRDQMMAACKEQGVPTMVYYPIPLHRQSGYAHYPQAPLGCPVSEQLAAEVVSLPMHPYLGEQDQSRIIDVVCSAVEKTI</sequence>
<dbReference type="OrthoDB" id="9768668at2"/>
<comment type="similarity">
    <text evidence="3">Belongs to the DegT/DnrJ/EryC1 family.</text>
</comment>